<evidence type="ECO:0000259" key="7">
    <source>
        <dbReference type="PROSITE" id="PS50166"/>
    </source>
</evidence>
<evidence type="ECO:0000313" key="8">
    <source>
        <dbReference type="EMBL" id="KDQ25635.1"/>
    </source>
</evidence>
<evidence type="ECO:0000256" key="3">
    <source>
        <dbReference type="ARBA" id="ARBA00022448"/>
    </source>
</evidence>
<dbReference type="FunCoup" id="A0A067NF76">
    <property type="interactions" value="769"/>
</dbReference>
<feature type="domain" description="Importin N-terminal" evidence="7">
    <location>
        <begin position="24"/>
        <end position="99"/>
    </location>
</feature>
<dbReference type="PANTHER" id="PTHR10997">
    <property type="entry name" value="IMPORTIN-7, 8, 11"/>
    <property type="match status" value="1"/>
</dbReference>
<dbReference type="InterPro" id="IPR011989">
    <property type="entry name" value="ARM-like"/>
</dbReference>
<keyword evidence="3" id="KW-0813">Transport</keyword>
<gene>
    <name evidence="8" type="ORF">PLEOSDRAFT_1113527</name>
</gene>
<dbReference type="Gene3D" id="1.25.10.10">
    <property type="entry name" value="Leucine-rich Repeat Variant"/>
    <property type="match status" value="1"/>
</dbReference>
<sequence length="1045" mass="117205">MDLQTLSNLFATTFSPDPNVRKAGELDIRKVANEEGIITALLQIIAADSVDPAIRQACTVWLKNRVITHYNPDKATDRVPIAQSDRQSLKAAIFPLLSAVPPHGITAQLSNTLKTLVINDYPDNWPGLLAEVKRLLASSEVREVHAGCVASLEIVRAFRFRQKSDILSGIVVELMPTLVQIAAQMLQSVSSSSSNINPSSQEIPTMLHLILKTYKTSIIVNLSTHQQSADSLVPWGQLLFAVINFEVPQVAVPADEEERERCEWWKVKKWAYGILFRLFHRFGNPSQLPSTMKKEYKTFADHFVTMFAPEILNIYLRQVELFVSGRAWLSKKCQYQIFQFFTECVKPKSTWKLLKPHFESLVSSFVFPQLSFTAAKEELWTNDPIDFVRTSVDEYENYATPVSSATTFLFSLVSNRTKTTLMPILAFVNTVLKSNPPPAQRFGVLNMTAALVPFIMRHPEIKSNMEQFVLQHVTNEFSAPEPYLRAIACEIIGTLTKSGLEWSNDANLDVHFRAVANALDDAEFPVRVQAALALTQLVVAHENVRTAVAPQVGKVIQDLLKLSDDTDLDILNRSMEVMVEQFQTELLPVAAQLTARLCESYLRLCKEIASQEETGTQHVDLESLPEVDEDKTFAAMGVSKTISTVISSIESSPEILAQVQEVVIPVIMFTLQNKLLDLFDNAFDLVDSLTFKSRAISPNMWPIFEETYKLFKAEAVDFLDEMLPSLDNFVSFGVDMFKSRPDYRQMVLDIYTTAMTSPQLGENDRVNGSKLAESILLNLRGTIDDALQPIIVAALDHMDICETNALRLANLEVLVNAVLYNPQAALHLMESSRPGKARAFFDQWFAAISSADTRLPRVHDKKLSILALCALMEMEPVTIPPTLTDGWPTIVSGALKIFKGLPQAIAQRKELEDDYQNESDGELSDEERLLNLEDNDEDVWDEDSEYLEMLARESARLREKNEKKEAENIDDDDVSSESDIEEELGFISPLDNVDPYASFKHALTTFQMKNPSSYQVATTSLDVEQQTLLMEIMQKVAAQPAAPAS</sequence>
<dbReference type="Pfam" id="PF03810">
    <property type="entry name" value="IBN_N"/>
    <property type="match status" value="1"/>
</dbReference>
<dbReference type="InterPro" id="IPR001494">
    <property type="entry name" value="Importin-beta_N"/>
</dbReference>
<dbReference type="OrthoDB" id="760868at2759"/>
<keyword evidence="4" id="KW-0963">Cytoplasm</keyword>
<evidence type="ECO:0000256" key="1">
    <source>
        <dbReference type="ARBA" id="ARBA00004123"/>
    </source>
</evidence>
<dbReference type="PROSITE" id="PS50166">
    <property type="entry name" value="IMPORTIN_B_NT"/>
    <property type="match status" value="1"/>
</dbReference>
<evidence type="ECO:0000256" key="5">
    <source>
        <dbReference type="ARBA" id="ARBA00022927"/>
    </source>
</evidence>
<reference evidence="9" key="1">
    <citation type="journal article" date="2014" name="Proc. Natl. Acad. Sci. U.S.A.">
        <title>Extensive sampling of basidiomycete genomes demonstrates inadequacy of the white-rot/brown-rot paradigm for wood decay fungi.</title>
        <authorList>
            <person name="Riley R."/>
            <person name="Salamov A.A."/>
            <person name="Brown D.W."/>
            <person name="Nagy L.G."/>
            <person name="Floudas D."/>
            <person name="Held B.W."/>
            <person name="Levasseur A."/>
            <person name="Lombard V."/>
            <person name="Morin E."/>
            <person name="Otillar R."/>
            <person name="Lindquist E.A."/>
            <person name="Sun H."/>
            <person name="LaButti K.M."/>
            <person name="Schmutz J."/>
            <person name="Jabbour D."/>
            <person name="Luo H."/>
            <person name="Baker S.E."/>
            <person name="Pisabarro A.G."/>
            <person name="Walton J.D."/>
            <person name="Blanchette R.A."/>
            <person name="Henrissat B."/>
            <person name="Martin F."/>
            <person name="Cullen D."/>
            <person name="Hibbett D.S."/>
            <person name="Grigoriev I.V."/>
        </authorList>
    </citation>
    <scope>NUCLEOTIDE SEQUENCE [LARGE SCALE GENOMIC DNA]</scope>
    <source>
        <strain evidence="9">PC15</strain>
    </source>
</reference>
<evidence type="ECO:0000256" key="4">
    <source>
        <dbReference type="ARBA" id="ARBA00022490"/>
    </source>
</evidence>
<evidence type="ECO:0000256" key="2">
    <source>
        <dbReference type="ARBA" id="ARBA00004496"/>
    </source>
</evidence>
<accession>A0A067NF76</accession>
<dbReference type="SUPFAM" id="SSF48371">
    <property type="entry name" value="ARM repeat"/>
    <property type="match status" value="1"/>
</dbReference>
<keyword evidence="5" id="KW-0653">Protein transport</keyword>
<dbReference type="GO" id="GO:0005829">
    <property type="term" value="C:cytosol"/>
    <property type="evidence" value="ECO:0007669"/>
    <property type="project" value="TreeGrafter"/>
</dbReference>
<name>A0A067NF76_PLEO1</name>
<dbReference type="GO" id="GO:0006606">
    <property type="term" value="P:protein import into nucleus"/>
    <property type="evidence" value="ECO:0007669"/>
    <property type="project" value="TreeGrafter"/>
</dbReference>
<dbReference type="InParanoid" id="A0A067NF76"/>
<dbReference type="STRING" id="1137138.A0A067NF76"/>
<dbReference type="GO" id="GO:0005635">
    <property type="term" value="C:nuclear envelope"/>
    <property type="evidence" value="ECO:0007669"/>
    <property type="project" value="TreeGrafter"/>
</dbReference>
<dbReference type="PANTHER" id="PTHR10997:SF18">
    <property type="entry name" value="D-IMPORTIN 7_RANBP7"/>
    <property type="match status" value="1"/>
</dbReference>
<keyword evidence="6" id="KW-0539">Nucleus</keyword>
<dbReference type="Proteomes" id="UP000027073">
    <property type="component" value="Unassembled WGS sequence"/>
</dbReference>
<protein>
    <recommendedName>
        <fullName evidence="7">Importin N-terminal domain-containing protein</fullName>
    </recommendedName>
</protein>
<evidence type="ECO:0000313" key="9">
    <source>
        <dbReference type="Proteomes" id="UP000027073"/>
    </source>
</evidence>
<evidence type="ECO:0000256" key="6">
    <source>
        <dbReference type="ARBA" id="ARBA00023242"/>
    </source>
</evidence>
<dbReference type="EMBL" id="KL198010">
    <property type="protein sequence ID" value="KDQ25635.1"/>
    <property type="molecule type" value="Genomic_DNA"/>
</dbReference>
<dbReference type="InterPro" id="IPR016024">
    <property type="entry name" value="ARM-type_fold"/>
</dbReference>
<organism evidence="8 9">
    <name type="scientific">Pleurotus ostreatus (strain PC15)</name>
    <name type="common">Oyster mushroom</name>
    <dbReference type="NCBI Taxonomy" id="1137138"/>
    <lineage>
        <taxon>Eukaryota</taxon>
        <taxon>Fungi</taxon>
        <taxon>Dikarya</taxon>
        <taxon>Basidiomycota</taxon>
        <taxon>Agaricomycotina</taxon>
        <taxon>Agaricomycetes</taxon>
        <taxon>Agaricomycetidae</taxon>
        <taxon>Agaricales</taxon>
        <taxon>Pleurotineae</taxon>
        <taxon>Pleurotaceae</taxon>
        <taxon>Pleurotus</taxon>
    </lineage>
</organism>
<dbReference type="GO" id="GO:0031267">
    <property type="term" value="F:small GTPase binding"/>
    <property type="evidence" value="ECO:0007669"/>
    <property type="project" value="InterPro"/>
</dbReference>
<dbReference type="HOGENOM" id="CLU_004196_0_0_1"/>
<dbReference type="VEuPathDB" id="FungiDB:PLEOSDRAFT_1113527"/>
<comment type="subcellular location">
    <subcellularLocation>
        <location evidence="2">Cytoplasm</location>
    </subcellularLocation>
    <subcellularLocation>
        <location evidence="1">Nucleus</location>
    </subcellularLocation>
</comment>
<dbReference type="AlphaFoldDB" id="A0A067NF76"/>
<proteinExistence type="predicted"/>